<feature type="domain" description="NAD(P)-binding" evidence="6">
    <location>
        <begin position="13"/>
        <end position="348"/>
    </location>
</feature>
<keyword evidence="8" id="KW-1185">Reference proteome</keyword>
<protein>
    <recommendedName>
        <fullName evidence="3">GDP-mannose 4,6-dehydratase</fullName>
        <ecNumber evidence="3">4.2.1.47</ecNumber>
    </recommendedName>
</protein>
<dbReference type="InterPro" id="IPR006368">
    <property type="entry name" value="GDP_Man_deHydtase"/>
</dbReference>
<evidence type="ECO:0000259" key="6">
    <source>
        <dbReference type="Pfam" id="PF16363"/>
    </source>
</evidence>
<comment type="cofactor">
    <cofactor evidence="1">
        <name>NADP(+)</name>
        <dbReference type="ChEBI" id="CHEBI:58349"/>
    </cofactor>
</comment>
<dbReference type="SUPFAM" id="SSF51735">
    <property type="entry name" value="NAD(P)-binding Rossmann-fold domains"/>
    <property type="match status" value="1"/>
</dbReference>
<comment type="similarity">
    <text evidence="2">Belongs to the NAD(P)-dependent epimerase/dehydratase family. GDP-mannose 4,6-dehydratase subfamily.</text>
</comment>
<dbReference type="GO" id="GO:0008446">
    <property type="term" value="F:GDP-mannose 4,6-dehydratase activity"/>
    <property type="evidence" value="ECO:0007669"/>
    <property type="project" value="UniProtKB-EC"/>
</dbReference>
<dbReference type="InterPro" id="IPR016040">
    <property type="entry name" value="NAD(P)-bd_dom"/>
</dbReference>
<accession>A0ABW3WDS7</accession>
<evidence type="ECO:0000256" key="4">
    <source>
        <dbReference type="ARBA" id="ARBA00023239"/>
    </source>
</evidence>
<dbReference type="Gene3D" id="3.90.25.10">
    <property type="entry name" value="UDP-galactose 4-epimerase, domain 1"/>
    <property type="match status" value="1"/>
</dbReference>
<sequence length="362" mass="38746">MTIRHLYSGRRALIIGVTGQDGGLLASQLLDKGYEVHALVRRTPAHPESRLKAGAGEVDPRVVLHRGDLADLASLVRTVNRAEPGEIYNFGGCGGSAESFDEPEHALETDGLGVLRLLEAIRICGRVATTRYLQVSGPAPFGRPDDAPQSETTAFKPDSPHAVAKACGHWLTRIYRQTYGLHACTVIMFGHESPTGPANGVLRGITLGLAKVVSGEAVAFDVGELLDYRYDVGCAAEYVEAAWLLMQQARAADCVLATGELHSGRELIVRAAEEMGMRLRWEEAGDAVLGVLTEAFGAAAGMEVGRVVVRARAAELPASVQPLQGDGTRAFELLGWQPGKGIDELVRELVAADLARQLALRR</sequence>
<dbReference type="Pfam" id="PF16363">
    <property type="entry name" value="GDP_Man_Dehyd"/>
    <property type="match status" value="1"/>
</dbReference>
<dbReference type="Proteomes" id="UP001597158">
    <property type="component" value="Unassembled WGS sequence"/>
</dbReference>
<dbReference type="EC" id="4.2.1.47" evidence="3"/>
<dbReference type="RefSeq" id="WP_277832494.1">
    <property type="nucleotide sequence ID" value="NZ_JARQZE010000005.1"/>
</dbReference>
<reference evidence="8" key="1">
    <citation type="journal article" date="2019" name="Int. J. Syst. Evol. Microbiol.">
        <title>The Global Catalogue of Microorganisms (GCM) 10K type strain sequencing project: providing services to taxonomists for standard genome sequencing and annotation.</title>
        <authorList>
            <consortium name="The Broad Institute Genomics Platform"/>
            <consortium name="The Broad Institute Genome Sequencing Center for Infectious Disease"/>
            <person name="Wu L."/>
            <person name="Ma J."/>
        </authorList>
    </citation>
    <scope>NUCLEOTIDE SEQUENCE [LARGE SCALE GENOMIC DNA]</scope>
    <source>
        <strain evidence="8">CCUG 48884</strain>
    </source>
</reference>
<keyword evidence="4 7" id="KW-0456">Lyase</keyword>
<evidence type="ECO:0000256" key="5">
    <source>
        <dbReference type="SAM" id="MobiDB-lite"/>
    </source>
</evidence>
<dbReference type="PANTHER" id="PTHR43715">
    <property type="entry name" value="GDP-MANNOSE 4,6-DEHYDRATASE"/>
    <property type="match status" value="1"/>
</dbReference>
<dbReference type="PANTHER" id="PTHR43715:SF1">
    <property type="entry name" value="GDP-MANNOSE 4,6 DEHYDRATASE"/>
    <property type="match status" value="1"/>
</dbReference>
<proteinExistence type="inferred from homology"/>
<comment type="caution">
    <text evidence="7">The sequence shown here is derived from an EMBL/GenBank/DDBJ whole genome shotgun (WGS) entry which is preliminary data.</text>
</comment>
<evidence type="ECO:0000256" key="1">
    <source>
        <dbReference type="ARBA" id="ARBA00001937"/>
    </source>
</evidence>
<evidence type="ECO:0000313" key="8">
    <source>
        <dbReference type="Proteomes" id="UP001597158"/>
    </source>
</evidence>
<evidence type="ECO:0000256" key="2">
    <source>
        <dbReference type="ARBA" id="ARBA00009263"/>
    </source>
</evidence>
<dbReference type="Gene3D" id="3.40.50.720">
    <property type="entry name" value="NAD(P)-binding Rossmann-like Domain"/>
    <property type="match status" value="1"/>
</dbReference>
<gene>
    <name evidence="7" type="ORF">ACFQ4M_10275</name>
</gene>
<organism evidence="7 8">
    <name type="scientific">Thauera mechernichensis</name>
    <dbReference type="NCBI Taxonomy" id="82788"/>
    <lineage>
        <taxon>Bacteria</taxon>
        <taxon>Pseudomonadati</taxon>
        <taxon>Pseudomonadota</taxon>
        <taxon>Betaproteobacteria</taxon>
        <taxon>Rhodocyclales</taxon>
        <taxon>Zoogloeaceae</taxon>
        <taxon>Thauera</taxon>
    </lineage>
</organism>
<feature type="region of interest" description="Disordered" evidence="5">
    <location>
        <begin position="139"/>
        <end position="158"/>
    </location>
</feature>
<dbReference type="EMBL" id="JBHTMC010000020">
    <property type="protein sequence ID" value="MFD1263971.1"/>
    <property type="molecule type" value="Genomic_DNA"/>
</dbReference>
<evidence type="ECO:0000256" key="3">
    <source>
        <dbReference type="ARBA" id="ARBA00011989"/>
    </source>
</evidence>
<dbReference type="InterPro" id="IPR036291">
    <property type="entry name" value="NAD(P)-bd_dom_sf"/>
</dbReference>
<evidence type="ECO:0000313" key="7">
    <source>
        <dbReference type="EMBL" id="MFD1263971.1"/>
    </source>
</evidence>
<name>A0ABW3WDS7_9RHOO</name>